<dbReference type="EMBL" id="JACNJN010000064">
    <property type="protein sequence ID" value="MBC8334413.1"/>
    <property type="molecule type" value="Genomic_DNA"/>
</dbReference>
<evidence type="ECO:0000313" key="2">
    <source>
        <dbReference type="Proteomes" id="UP000614469"/>
    </source>
</evidence>
<comment type="caution">
    <text evidence="1">The sequence shown here is derived from an EMBL/GenBank/DDBJ whole genome shotgun (WGS) entry which is preliminary data.</text>
</comment>
<dbReference type="Proteomes" id="UP000614469">
    <property type="component" value="Unassembled WGS sequence"/>
</dbReference>
<proteinExistence type="predicted"/>
<gene>
    <name evidence="1" type="ORF">H8E29_04035</name>
</gene>
<dbReference type="AlphaFoldDB" id="A0A8J6NIB1"/>
<evidence type="ECO:0000313" key="1">
    <source>
        <dbReference type="EMBL" id="MBC8334413.1"/>
    </source>
</evidence>
<sequence>MSIYDDLLDYDTTLGVVKDHFDDLTVQYFTLPYHQPPVTPTYEWQKDKFGGFLEILPA</sequence>
<organism evidence="1 2">
    <name type="scientific">Candidatus Desulfolinea nitratireducens</name>
    <dbReference type="NCBI Taxonomy" id="2841698"/>
    <lineage>
        <taxon>Bacteria</taxon>
        <taxon>Bacillati</taxon>
        <taxon>Chloroflexota</taxon>
        <taxon>Anaerolineae</taxon>
        <taxon>Anaerolineales</taxon>
        <taxon>Anaerolineales incertae sedis</taxon>
        <taxon>Candidatus Desulfolinea</taxon>
    </lineage>
</organism>
<name>A0A8J6NIB1_9CHLR</name>
<accession>A0A8J6NIB1</accession>
<reference evidence="1 2" key="1">
    <citation type="submission" date="2020-08" db="EMBL/GenBank/DDBJ databases">
        <title>Bridging the membrane lipid divide: bacteria of the FCB group superphylum have the potential to synthesize archaeal ether lipids.</title>
        <authorList>
            <person name="Villanueva L."/>
            <person name="Von Meijenfeldt F.A.B."/>
            <person name="Westbye A.B."/>
            <person name="Yadav S."/>
            <person name="Hopmans E.C."/>
            <person name="Dutilh B.E."/>
            <person name="Sinninghe Damste J.S."/>
        </authorList>
    </citation>
    <scope>NUCLEOTIDE SEQUENCE [LARGE SCALE GENOMIC DNA]</scope>
    <source>
        <strain evidence="1">NIOZ-UU36</strain>
    </source>
</reference>
<protein>
    <submittedName>
        <fullName evidence="1">Uncharacterized protein</fullName>
    </submittedName>
</protein>